<dbReference type="PANTHER" id="PTHR33067">
    <property type="entry name" value="RNA-DIRECTED DNA POLYMERASE-RELATED"/>
    <property type="match status" value="1"/>
</dbReference>
<protein>
    <submittedName>
        <fullName evidence="2">DNA-directed DNA polymerase</fullName>
    </submittedName>
</protein>
<sequence>MVKWIGTVFRVPPYPFNYPSWRLTMEEMLDKFIDEGRREHEEMEIFIKEFRTINELMLKERNNSLSELKIEVNKLLKVMGNVLIPKNKVKGVATREGKMTSKATPSKEINETGINKNEPPRFEHDVPEKPHDVGVKNKSSSIPERTTQPLSRLEEACMVTMNERCSAVLLNKLQSKEKDPGSFTIPCQISHLQINNVLADLGASISLMPYTMFEKLGLGEPKPTQMSLKLAGRSIQYPRGIVKNVLIKVDKLVLPIDFVILDMPKDSRIPIILGRPFLATAYAMINVFNKKITLTVGDDEVIFDMDQSFKKPPTKDDECHGIDDLDDTINIAT</sequence>
<keyword evidence="3" id="KW-1185">Reference proteome</keyword>
<dbReference type="CDD" id="cd00303">
    <property type="entry name" value="retropepsin_like"/>
    <property type="match status" value="1"/>
</dbReference>
<feature type="compositionally biased region" description="Basic and acidic residues" evidence="1">
    <location>
        <begin position="118"/>
        <end position="135"/>
    </location>
</feature>
<organism evidence="2 3">
    <name type="scientific">Tanacetum coccineum</name>
    <dbReference type="NCBI Taxonomy" id="301880"/>
    <lineage>
        <taxon>Eukaryota</taxon>
        <taxon>Viridiplantae</taxon>
        <taxon>Streptophyta</taxon>
        <taxon>Embryophyta</taxon>
        <taxon>Tracheophyta</taxon>
        <taxon>Spermatophyta</taxon>
        <taxon>Magnoliopsida</taxon>
        <taxon>eudicotyledons</taxon>
        <taxon>Gunneridae</taxon>
        <taxon>Pentapetalae</taxon>
        <taxon>asterids</taxon>
        <taxon>campanulids</taxon>
        <taxon>Asterales</taxon>
        <taxon>Asteraceae</taxon>
        <taxon>Asteroideae</taxon>
        <taxon>Anthemideae</taxon>
        <taxon>Anthemidinae</taxon>
        <taxon>Tanacetum</taxon>
    </lineage>
</organism>
<dbReference type="PANTHER" id="PTHR33067:SF35">
    <property type="entry name" value="ASPARTIC PEPTIDASE DDI1-TYPE DOMAIN-CONTAINING PROTEIN"/>
    <property type="match status" value="1"/>
</dbReference>
<comment type="caution">
    <text evidence="2">The sequence shown here is derived from an EMBL/GenBank/DDBJ whole genome shotgun (WGS) entry which is preliminary data.</text>
</comment>
<evidence type="ECO:0000256" key="1">
    <source>
        <dbReference type="SAM" id="MobiDB-lite"/>
    </source>
</evidence>
<dbReference type="SUPFAM" id="SSF50630">
    <property type="entry name" value="Acid proteases"/>
    <property type="match status" value="1"/>
</dbReference>
<evidence type="ECO:0000313" key="3">
    <source>
        <dbReference type="Proteomes" id="UP001151760"/>
    </source>
</evidence>
<dbReference type="Proteomes" id="UP001151760">
    <property type="component" value="Unassembled WGS sequence"/>
</dbReference>
<feature type="compositionally biased region" description="Polar residues" evidence="1">
    <location>
        <begin position="137"/>
        <end position="147"/>
    </location>
</feature>
<keyword evidence="2" id="KW-0548">Nucleotidyltransferase</keyword>
<reference evidence="2" key="1">
    <citation type="journal article" date="2022" name="Int. J. Mol. Sci.">
        <title>Draft Genome of Tanacetum Coccineum: Genomic Comparison of Closely Related Tanacetum-Family Plants.</title>
        <authorList>
            <person name="Yamashiro T."/>
            <person name="Shiraishi A."/>
            <person name="Nakayama K."/>
            <person name="Satake H."/>
        </authorList>
    </citation>
    <scope>NUCLEOTIDE SEQUENCE</scope>
</reference>
<keyword evidence="2" id="KW-0808">Transferase</keyword>
<keyword evidence="2" id="KW-0239">DNA-directed DNA polymerase</keyword>
<gene>
    <name evidence="2" type="ORF">Tco_0625691</name>
</gene>
<dbReference type="Gene3D" id="2.40.70.10">
    <property type="entry name" value="Acid Proteases"/>
    <property type="match status" value="1"/>
</dbReference>
<feature type="region of interest" description="Disordered" evidence="1">
    <location>
        <begin position="94"/>
        <end position="147"/>
    </location>
</feature>
<dbReference type="InterPro" id="IPR021109">
    <property type="entry name" value="Peptidase_aspartic_dom_sf"/>
</dbReference>
<name>A0ABQ4WHJ7_9ASTR</name>
<dbReference type="EMBL" id="BQNB010008649">
    <property type="protein sequence ID" value="GJS52329.1"/>
    <property type="molecule type" value="Genomic_DNA"/>
</dbReference>
<accession>A0ABQ4WHJ7</accession>
<dbReference type="Pfam" id="PF13650">
    <property type="entry name" value="Asp_protease_2"/>
    <property type="match status" value="1"/>
</dbReference>
<reference evidence="2" key="2">
    <citation type="submission" date="2022-01" db="EMBL/GenBank/DDBJ databases">
        <authorList>
            <person name="Yamashiro T."/>
            <person name="Shiraishi A."/>
            <person name="Satake H."/>
            <person name="Nakayama K."/>
        </authorList>
    </citation>
    <scope>NUCLEOTIDE SEQUENCE</scope>
</reference>
<evidence type="ECO:0000313" key="2">
    <source>
        <dbReference type="EMBL" id="GJS52329.1"/>
    </source>
</evidence>
<dbReference type="GO" id="GO:0003887">
    <property type="term" value="F:DNA-directed DNA polymerase activity"/>
    <property type="evidence" value="ECO:0007669"/>
    <property type="project" value="UniProtKB-KW"/>
</dbReference>
<proteinExistence type="predicted"/>